<dbReference type="SMART" id="SM00216">
    <property type="entry name" value="VWD"/>
    <property type="match status" value="1"/>
</dbReference>
<evidence type="ECO:0000313" key="5">
    <source>
        <dbReference type="Ensembl" id="ENSLLEP00000014996.1"/>
    </source>
</evidence>
<keyword evidence="3" id="KW-0325">Glycoprotein</keyword>
<dbReference type="PANTHER" id="PTHR11339:SF371">
    <property type="entry name" value="MUCIN-2"/>
    <property type="match status" value="1"/>
</dbReference>
<dbReference type="SMART" id="SM00832">
    <property type="entry name" value="C8"/>
    <property type="match status" value="1"/>
</dbReference>
<dbReference type="PROSITE" id="PS51233">
    <property type="entry name" value="VWFD"/>
    <property type="match status" value="1"/>
</dbReference>
<dbReference type="InterPro" id="IPR014853">
    <property type="entry name" value="VWF/SSPO/ZAN-like_Cys-rich_dom"/>
</dbReference>
<keyword evidence="2" id="KW-1015">Disulfide bond</keyword>
<dbReference type="Proteomes" id="UP000694569">
    <property type="component" value="Unplaced"/>
</dbReference>
<dbReference type="Ensembl" id="ENSLLET00000015574.1">
    <property type="protein sequence ID" value="ENSLLEP00000014996.1"/>
    <property type="gene ID" value="ENSLLEG00000009463.1"/>
</dbReference>
<evidence type="ECO:0000256" key="2">
    <source>
        <dbReference type="ARBA" id="ARBA00023157"/>
    </source>
</evidence>
<protein>
    <recommendedName>
        <fullName evidence="4">VWFD domain-containing protein</fullName>
    </recommendedName>
</protein>
<keyword evidence="1" id="KW-0677">Repeat</keyword>
<evidence type="ECO:0000313" key="6">
    <source>
        <dbReference type="Proteomes" id="UP000694569"/>
    </source>
</evidence>
<dbReference type="AlphaFoldDB" id="A0A8C5MKA0"/>
<dbReference type="GO" id="GO:0031012">
    <property type="term" value="C:extracellular matrix"/>
    <property type="evidence" value="ECO:0007669"/>
    <property type="project" value="TreeGrafter"/>
</dbReference>
<dbReference type="PROSITE" id="PS01208">
    <property type="entry name" value="VWFC_1"/>
    <property type="match status" value="1"/>
</dbReference>
<dbReference type="InterPro" id="IPR050780">
    <property type="entry name" value="Mucin_vWF_Thrombospondin_sf"/>
</dbReference>
<proteinExistence type="predicted"/>
<dbReference type="InterPro" id="IPR001007">
    <property type="entry name" value="VWF_dom"/>
</dbReference>
<evidence type="ECO:0000259" key="4">
    <source>
        <dbReference type="PROSITE" id="PS51233"/>
    </source>
</evidence>
<sequence>IARCLENNTIEIVEVKCEPPPKIECANGHPPIAVPDDDLCCWHWECDCVCTGWGDPHYVTFDGTYYSYQGNCTYVLFEEIRQTVDNFGVYIDNYDCGAQDLVSCPRNIIVRHETQTIQIMKTVGVMQAVLVNGQIVGIPYSKFGVKIYRSGINYVVEIPELQANVTYNGLAFSVKLPFRLFGHNTQGQCGTCTNNKTEDCRLPSGEIISNCEIMADAWAVEDPRKPYCGTSIKPTKPPAPTCEPSLVFEACHKVLPPTHFYQACVFDSCHVPDGNMECISLQQYALMCAGLGVCIDWRSHAPECRKSTLWDSKICGHSDFRPEEDNDENNNRIIEGCYCPYGTMPFSSAVDVCVETCGKRKEFQIDCQDCVCREGGSGIICTKRECGDKEVIQCELDGFYPVTVPSPTDPCCTVMECSTTLQTIMLVYHKLQGFELQSDNGDCCGVCVQTHCVLNENGKYTLLKYKMASTK</sequence>
<dbReference type="Pfam" id="PF00094">
    <property type="entry name" value="VWD"/>
    <property type="match status" value="1"/>
</dbReference>
<dbReference type="GO" id="GO:0005615">
    <property type="term" value="C:extracellular space"/>
    <property type="evidence" value="ECO:0007669"/>
    <property type="project" value="TreeGrafter"/>
</dbReference>
<reference evidence="5" key="1">
    <citation type="submission" date="2025-08" db="UniProtKB">
        <authorList>
            <consortium name="Ensembl"/>
        </authorList>
    </citation>
    <scope>IDENTIFICATION</scope>
</reference>
<name>A0A8C5MKA0_9ANUR</name>
<accession>A0A8C5MKA0</accession>
<keyword evidence="6" id="KW-1185">Reference proteome</keyword>
<dbReference type="Pfam" id="PF08742">
    <property type="entry name" value="C8"/>
    <property type="match status" value="1"/>
</dbReference>
<feature type="domain" description="VWFD" evidence="4">
    <location>
        <begin position="48"/>
        <end position="229"/>
    </location>
</feature>
<evidence type="ECO:0000256" key="3">
    <source>
        <dbReference type="ARBA" id="ARBA00023180"/>
    </source>
</evidence>
<dbReference type="PANTHER" id="PTHR11339">
    <property type="entry name" value="EXTRACELLULAR MATRIX GLYCOPROTEIN RELATED"/>
    <property type="match status" value="1"/>
</dbReference>
<reference evidence="5" key="2">
    <citation type="submission" date="2025-09" db="UniProtKB">
        <authorList>
            <consortium name="Ensembl"/>
        </authorList>
    </citation>
    <scope>IDENTIFICATION</scope>
</reference>
<dbReference type="GeneTree" id="ENSGT00940000163235"/>
<dbReference type="InterPro" id="IPR001846">
    <property type="entry name" value="VWF_type-D"/>
</dbReference>
<organism evidence="5 6">
    <name type="scientific">Leptobrachium leishanense</name>
    <name type="common">Leishan spiny toad</name>
    <dbReference type="NCBI Taxonomy" id="445787"/>
    <lineage>
        <taxon>Eukaryota</taxon>
        <taxon>Metazoa</taxon>
        <taxon>Chordata</taxon>
        <taxon>Craniata</taxon>
        <taxon>Vertebrata</taxon>
        <taxon>Euteleostomi</taxon>
        <taxon>Amphibia</taxon>
        <taxon>Batrachia</taxon>
        <taxon>Anura</taxon>
        <taxon>Pelobatoidea</taxon>
        <taxon>Megophryidae</taxon>
        <taxon>Leptobrachium</taxon>
    </lineage>
</organism>
<evidence type="ECO:0000256" key="1">
    <source>
        <dbReference type="ARBA" id="ARBA00022737"/>
    </source>
</evidence>